<feature type="compositionally biased region" description="Basic residues" evidence="1">
    <location>
        <begin position="510"/>
        <end position="524"/>
    </location>
</feature>
<gene>
    <name evidence="3" type="ORF">C8Q71DRAFT_763988</name>
</gene>
<dbReference type="Proteomes" id="UP000814176">
    <property type="component" value="Unassembled WGS sequence"/>
</dbReference>
<feature type="compositionally biased region" description="Polar residues" evidence="1">
    <location>
        <begin position="535"/>
        <end position="546"/>
    </location>
</feature>
<feature type="compositionally biased region" description="Polar residues" evidence="1">
    <location>
        <begin position="177"/>
        <end position="188"/>
    </location>
</feature>
<dbReference type="GeneID" id="72004775"/>
<feature type="transmembrane region" description="Helical" evidence="2">
    <location>
        <begin position="919"/>
        <end position="937"/>
    </location>
</feature>
<keyword evidence="2" id="KW-1133">Transmembrane helix</keyword>
<feature type="compositionally biased region" description="Basic and acidic residues" evidence="1">
    <location>
        <begin position="568"/>
        <end position="579"/>
    </location>
</feature>
<proteinExistence type="predicted"/>
<comment type="caution">
    <text evidence="3">The sequence shown here is derived from an EMBL/GenBank/DDBJ whole genome shotgun (WGS) entry which is preliminary data.</text>
</comment>
<sequence length="1002" mass="112288">MAEAGPSSPGRTLSSGTSSPNISARSPKQLRVQFPADEDGSSAGESISYRLHPIGLGPPPTSRKAIASPGRDTPPLTRLQDDARRRVRSADAFPALASQSMILEDGDTNRQARTSRPNRRSIRKDRGLPNLTLDSRGDLSQTSAFSDEYDLSREDPRIVEDVQRAIRLKQRREARIRSQSVHIPNGAQSRGEPARGSRLSSPIRLPDQNPSSTAPSSATGSVDSEVDFSPSVGTVPLHPVPLSANDGATLDWAGSASEDDKDKRWPLHLPKRKRDKSSAASSRAVVEKQETLYADKLARIKGKVNALTLRKAAMTKDQLERRYQMLLPSRNSRTASLNLLEVARWYDRQEPGAKAALDKAEPLTWLKHLLDRRPQRFPRLPWHLTALIMEEFAKTRISHQPMATIPEDGIPQKPPSPTTLSQHEPKSPSSGSWSWNPSPRFLDTSARRASYDQQVSFEPHVESSRDSIGAESRRSSEGFTRHWRYSLPVGATESAPSSVYSGKLNGESPHRRHHLRNLAKRIRGRAYDSEDATSSRRNSLSEQSMSEDAGQNMVKSRPSSRISSSRIRSPEISDPEKGDTMLTQEGKPDDEAGVVTVVVSSALHDPGDGTPRADGLSAPAEPSVSPMRRAIPRRRIRTSLPSSQRVLHEARERHQREVDEAIERQQYEQKAQILEDARSQNHRTQQLLQRVAASVREYDSVQSGMSAALGMPFARLPPDVLEAFSRDPSAFTSGTRHSRGWRAVEDVHDRVYRQRKILRNFAKVTAIDSSDSEPSESVFEQPMESLTRSLAELEKHKSCVVTQLEQVTELLISVRHTHKAVKKGYNDTLAHTSLVYPELSYAVALEESYRNHYQQLWDIGLDALTLLLDTATPFWRNYGKVIGKDVQDFLIVPWYRNEFTGEAKRYPIECFPTRSLRHWVGLLCLSFLSLCVTFLQIRAAYELTLYWGLPWITHAGLWSLVFPFYTVGLLIQWCAVLLELCIVAAQSGVVVWWMGWIVKIFT</sequence>
<feature type="compositionally biased region" description="Low complexity" evidence="1">
    <location>
        <begin position="210"/>
        <end position="219"/>
    </location>
</feature>
<keyword evidence="2" id="KW-0812">Transmembrane</keyword>
<name>A0ABQ8KER9_9APHY</name>
<dbReference type="EMBL" id="JADCUA010000012">
    <property type="protein sequence ID" value="KAH9835923.1"/>
    <property type="molecule type" value="Genomic_DNA"/>
</dbReference>
<feature type="region of interest" description="Disordered" evidence="1">
    <location>
        <begin position="1"/>
        <end position="139"/>
    </location>
</feature>
<reference evidence="3 4" key="1">
    <citation type="journal article" date="2021" name="Environ. Microbiol.">
        <title>Gene family expansions and transcriptome signatures uncover fungal adaptations to wood decay.</title>
        <authorList>
            <person name="Hage H."/>
            <person name="Miyauchi S."/>
            <person name="Viragh M."/>
            <person name="Drula E."/>
            <person name="Min B."/>
            <person name="Chaduli D."/>
            <person name="Navarro D."/>
            <person name="Favel A."/>
            <person name="Norest M."/>
            <person name="Lesage-Meessen L."/>
            <person name="Balint B."/>
            <person name="Merenyi Z."/>
            <person name="de Eugenio L."/>
            <person name="Morin E."/>
            <person name="Martinez A.T."/>
            <person name="Baldrian P."/>
            <person name="Stursova M."/>
            <person name="Martinez M.J."/>
            <person name="Novotny C."/>
            <person name="Magnuson J.K."/>
            <person name="Spatafora J.W."/>
            <person name="Maurice S."/>
            <person name="Pangilinan J."/>
            <person name="Andreopoulos W."/>
            <person name="LaButti K."/>
            <person name="Hundley H."/>
            <person name="Na H."/>
            <person name="Kuo A."/>
            <person name="Barry K."/>
            <person name="Lipzen A."/>
            <person name="Henrissat B."/>
            <person name="Riley R."/>
            <person name="Ahrendt S."/>
            <person name="Nagy L.G."/>
            <person name="Grigoriev I.V."/>
            <person name="Martin F."/>
            <person name="Rosso M.N."/>
        </authorList>
    </citation>
    <scope>NUCLEOTIDE SEQUENCE [LARGE SCALE GENOMIC DNA]</scope>
    <source>
        <strain evidence="3 4">CIRM-BRFM 1785</strain>
    </source>
</reference>
<feature type="transmembrane region" description="Helical" evidence="2">
    <location>
        <begin position="970"/>
        <end position="998"/>
    </location>
</feature>
<evidence type="ECO:0000313" key="3">
    <source>
        <dbReference type="EMBL" id="KAH9835923.1"/>
    </source>
</evidence>
<organism evidence="3 4">
    <name type="scientific">Rhodofomes roseus</name>
    <dbReference type="NCBI Taxonomy" id="34475"/>
    <lineage>
        <taxon>Eukaryota</taxon>
        <taxon>Fungi</taxon>
        <taxon>Dikarya</taxon>
        <taxon>Basidiomycota</taxon>
        <taxon>Agaricomycotina</taxon>
        <taxon>Agaricomycetes</taxon>
        <taxon>Polyporales</taxon>
        <taxon>Rhodofomes</taxon>
    </lineage>
</organism>
<accession>A0ABQ8KER9</accession>
<keyword evidence="2" id="KW-0472">Membrane</keyword>
<keyword evidence="4" id="KW-1185">Reference proteome</keyword>
<dbReference type="RefSeq" id="XP_047778300.1">
    <property type="nucleotide sequence ID" value="XM_047924043.1"/>
</dbReference>
<feature type="compositionally biased region" description="Polar residues" evidence="1">
    <location>
        <begin position="9"/>
        <end position="26"/>
    </location>
</feature>
<feature type="transmembrane region" description="Helical" evidence="2">
    <location>
        <begin position="944"/>
        <end position="964"/>
    </location>
</feature>
<evidence type="ECO:0000313" key="4">
    <source>
        <dbReference type="Proteomes" id="UP000814176"/>
    </source>
</evidence>
<feature type="region of interest" description="Disordered" evidence="1">
    <location>
        <begin position="171"/>
        <end position="284"/>
    </location>
</feature>
<evidence type="ECO:0000256" key="2">
    <source>
        <dbReference type="SAM" id="Phobius"/>
    </source>
</evidence>
<feature type="region of interest" description="Disordered" evidence="1">
    <location>
        <begin position="454"/>
        <end position="477"/>
    </location>
</feature>
<protein>
    <submittedName>
        <fullName evidence="3">Uncharacterized protein</fullName>
    </submittedName>
</protein>
<feature type="compositionally biased region" description="Low complexity" evidence="1">
    <location>
        <begin position="556"/>
        <end position="567"/>
    </location>
</feature>
<evidence type="ECO:0000256" key="1">
    <source>
        <dbReference type="SAM" id="MobiDB-lite"/>
    </source>
</evidence>
<feature type="region of interest" description="Disordered" evidence="1">
    <location>
        <begin position="492"/>
        <end position="632"/>
    </location>
</feature>
<feature type="compositionally biased region" description="Low complexity" evidence="1">
    <location>
        <begin position="427"/>
        <end position="438"/>
    </location>
</feature>
<feature type="region of interest" description="Disordered" evidence="1">
    <location>
        <begin position="404"/>
        <end position="438"/>
    </location>
</feature>